<keyword evidence="1" id="KW-0853">WD repeat</keyword>
<protein>
    <submittedName>
        <fullName evidence="4">Uncharacterized protein</fullName>
    </submittedName>
</protein>
<dbReference type="PANTHER" id="PTHR44472:SF1">
    <property type="entry name" value="DDB1 AND CUL4 ASSOCIATED FACTOR 4"/>
    <property type="match status" value="1"/>
</dbReference>
<dbReference type="OrthoDB" id="2504914at2759"/>
<dbReference type="KEGG" id="mlr:MELLADRAFT_112413"/>
<dbReference type="HOGENOM" id="CLU_595938_0_0_1"/>
<name>F4S6E3_MELLP</name>
<evidence type="ECO:0000256" key="1">
    <source>
        <dbReference type="ARBA" id="ARBA00022574"/>
    </source>
</evidence>
<dbReference type="Proteomes" id="UP000001072">
    <property type="component" value="Unassembled WGS sequence"/>
</dbReference>
<dbReference type="AlphaFoldDB" id="F4S6E3"/>
<dbReference type="STRING" id="747676.F4S6E3"/>
<evidence type="ECO:0000256" key="3">
    <source>
        <dbReference type="SAM" id="MobiDB-lite"/>
    </source>
</evidence>
<feature type="compositionally biased region" description="Basic residues" evidence="3">
    <location>
        <begin position="111"/>
        <end position="121"/>
    </location>
</feature>
<dbReference type="InterPro" id="IPR036322">
    <property type="entry name" value="WD40_repeat_dom_sf"/>
</dbReference>
<dbReference type="EMBL" id="GL883154">
    <property type="protein sequence ID" value="EGF99809.1"/>
    <property type="molecule type" value="Genomic_DNA"/>
</dbReference>
<dbReference type="VEuPathDB" id="FungiDB:MELLADRAFT_112413"/>
<proteinExistence type="predicted"/>
<dbReference type="InParanoid" id="F4S6E3"/>
<feature type="compositionally biased region" description="Polar residues" evidence="3">
    <location>
        <begin position="89"/>
        <end position="109"/>
    </location>
</feature>
<dbReference type="GO" id="GO:0080008">
    <property type="term" value="C:Cul4-RING E3 ubiquitin ligase complex"/>
    <property type="evidence" value="ECO:0007669"/>
    <property type="project" value="TreeGrafter"/>
</dbReference>
<feature type="region of interest" description="Disordered" evidence="3">
    <location>
        <begin position="88"/>
        <end position="127"/>
    </location>
</feature>
<dbReference type="SUPFAM" id="SSF50978">
    <property type="entry name" value="WD40 repeat-like"/>
    <property type="match status" value="1"/>
</dbReference>
<accession>F4S6E3</accession>
<feature type="compositionally biased region" description="Basic and acidic residues" evidence="3">
    <location>
        <begin position="51"/>
        <end position="70"/>
    </location>
</feature>
<dbReference type="InterPro" id="IPR052254">
    <property type="entry name" value="CUL4-DDB1_E3_ligase_receptor"/>
</dbReference>
<evidence type="ECO:0000313" key="5">
    <source>
        <dbReference type="Proteomes" id="UP000001072"/>
    </source>
</evidence>
<feature type="region of interest" description="Disordered" evidence="3">
    <location>
        <begin position="51"/>
        <end position="72"/>
    </location>
</feature>
<dbReference type="GeneID" id="18924669"/>
<dbReference type="FunCoup" id="F4S6E3">
    <property type="interactions" value="4"/>
</dbReference>
<dbReference type="InterPro" id="IPR015943">
    <property type="entry name" value="WD40/YVTN_repeat-like_dom_sf"/>
</dbReference>
<reference evidence="5" key="1">
    <citation type="journal article" date="2011" name="Proc. Natl. Acad. Sci. U.S.A.">
        <title>Obligate biotrophy features unraveled by the genomic analysis of rust fungi.</title>
        <authorList>
            <person name="Duplessis S."/>
            <person name="Cuomo C.A."/>
            <person name="Lin Y.-C."/>
            <person name="Aerts A."/>
            <person name="Tisserant E."/>
            <person name="Veneault-Fourrey C."/>
            <person name="Joly D.L."/>
            <person name="Hacquard S."/>
            <person name="Amselem J."/>
            <person name="Cantarel B.L."/>
            <person name="Chiu R."/>
            <person name="Coutinho P.M."/>
            <person name="Feau N."/>
            <person name="Field M."/>
            <person name="Frey P."/>
            <person name="Gelhaye E."/>
            <person name="Goldberg J."/>
            <person name="Grabherr M.G."/>
            <person name="Kodira C.D."/>
            <person name="Kohler A."/>
            <person name="Kuees U."/>
            <person name="Lindquist E.A."/>
            <person name="Lucas S.M."/>
            <person name="Mago R."/>
            <person name="Mauceli E."/>
            <person name="Morin E."/>
            <person name="Murat C."/>
            <person name="Pangilinan J.L."/>
            <person name="Park R."/>
            <person name="Pearson M."/>
            <person name="Quesneville H."/>
            <person name="Rouhier N."/>
            <person name="Sakthikumar S."/>
            <person name="Salamov A.A."/>
            <person name="Schmutz J."/>
            <person name="Selles B."/>
            <person name="Shapiro H."/>
            <person name="Tanguay P."/>
            <person name="Tuskan G.A."/>
            <person name="Henrissat B."/>
            <person name="Van de Peer Y."/>
            <person name="Rouze P."/>
            <person name="Ellis J.G."/>
            <person name="Dodds P.N."/>
            <person name="Schein J.E."/>
            <person name="Zhong S."/>
            <person name="Hamelin R.C."/>
            <person name="Grigoriev I.V."/>
            <person name="Szabo L.J."/>
            <person name="Martin F."/>
        </authorList>
    </citation>
    <scope>NUCLEOTIDE SEQUENCE [LARGE SCALE GENOMIC DNA]</scope>
    <source>
        <strain evidence="5">98AG31 / pathotype 3-4-7</strain>
    </source>
</reference>
<dbReference type="eggNOG" id="KOG2695">
    <property type="taxonomic scope" value="Eukaryota"/>
</dbReference>
<evidence type="ECO:0000313" key="4">
    <source>
        <dbReference type="EMBL" id="EGF99809.1"/>
    </source>
</evidence>
<dbReference type="RefSeq" id="XP_007416944.1">
    <property type="nucleotide sequence ID" value="XM_007416882.1"/>
</dbReference>
<keyword evidence="5" id="KW-1185">Reference proteome</keyword>
<keyword evidence="2" id="KW-0677">Repeat</keyword>
<dbReference type="Gene3D" id="2.130.10.10">
    <property type="entry name" value="YVTN repeat-like/Quinoprotein amine dehydrogenase"/>
    <property type="match status" value="1"/>
</dbReference>
<sequence>MLKNMVANSSGQEGEKCKGNKTTLVISCFNIGLLKLETVDTNHSGTFKWEDQESDLKANESEGRMKERLEIPGYEFDPEKNRYFKKIKSTSSTQSHSNQKIEIPTKQSVSRTKKPKPHKKRTSSDPYRSTLRLRAHFPISIQSLYESHPGTSLSRFNSHHHHLTLQLQAFQKPITINDFQRVQTPNQFSFQKIVYTKPNELLWISDRFGRTSFTKLDSLSPHWNQLEFIPNAPITSISVDGDRYVLTAMNGQVELGMNGQRSSIFEFTNQNLWSSVLNQQSGVYGDDQHINFIDHHSEEFILRNSYFTGSSVFGLDQLSNDVFLGGTRSGKVLQIDQRLKPIKQNRNSNKSPYCILTKPGSIYHVKSFSDKNQLLVVGSGNYVKIHDLRYLKVNGKESDPLITISNHQNSHDSQLSIPNLINDSYLSLLGDDQIIRTWDFHSNRFDDHGLLPLLKLVKF</sequence>
<evidence type="ECO:0000256" key="2">
    <source>
        <dbReference type="ARBA" id="ARBA00022737"/>
    </source>
</evidence>
<dbReference type="PANTHER" id="PTHR44472">
    <property type="entry name" value="DDB1- AND CUL4-ASSOCIATED FACTOR 4-RELATED"/>
    <property type="match status" value="1"/>
</dbReference>
<gene>
    <name evidence="4" type="ORF">MELLADRAFT_112413</name>
</gene>
<organism evidence="5">
    <name type="scientific">Melampsora larici-populina (strain 98AG31 / pathotype 3-4-7)</name>
    <name type="common">Poplar leaf rust fungus</name>
    <dbReference type="NCBI Taxonomy" id="747676"/>
    <lineage>
        <taxon>Eukaryota</taxon>
        <taxon>Fungi</taxon>
        <taxon>Dikarya</taxon>
        <taxon>Basidiomycota</taxon>
        <taxon>Pucciniomycotina</taxon>
        <taxon>Pucciniomycetes</taxon>
        <taxon>Pucciniales</taxon>
        <taxon>Melampsoraceae</taxon>
        <taxon>Melampsora</taxon>
    </lineage>
</organism>